<keyword evidence="11" id="KW-1185">Reference proteome</keyword>
<feature type="region of interest" description="Disordered" evidence="9">
    <location>
        <begin position="1"/>
        <end position="29"/>
    </location>
</feature>
<dbReference type="FunFam" id="3.40.50.1820:FF:000002">
    <property type="entry name" value="S-formylglutathione hydrolase"/>
    <property type="match status" value="1"/>
</dbReference>
<dbReference type="Proteomes" id="UP000076088">
    <property type="component" value="Chromosome"/>
</dbReference>
<dbReference type="KEGG" id="smaz:LH19_05615"/>
<sequence>MSEQAVLEQPQVERVSAHRSHGGTQGVYRHSSVATGTDMTFSVFVPDFTPGAKLPVVYYLSGLTCTHANVTEKGGFRRACAELGLILVAPDTSPRGEGVPDDPAAAYDFGLGAGFYVDATEAPYAANYRMWTYVTEELPALIAANFPVDMMRQSIMGHSMGGHGALTIGLSFPQRFKAISAFSPIVAPSLVPWGHKAFSGYFGTDASAWRRHDAVALIEDGARVPGLLVDQGAADEFLETQLRPDLLAAACDSAGIDLELNLRAGYDHSYYFISTFMAAHLRWHAERLNRPSAGQA</sequence>
<comment type="catalytic activity">
    <reaction evidence="5 8">
        <text>S-formylglutathione + H2O = formate + glutathione + H(+)</text>
        <dbReference type="Rhea" id="RHEA:14961"/>
        <dbReference type="ChEBI" id="CHEBI:15377"/>
        <dbReference type="ChEBI" id="CHEBI:15378"/>
        <dbReference type="ChEBI" id="CHEBI:15740"/>
        <dbReference type="ChEBI" id="CHEBI:57688"/>
        <dbReference type="ChEBI" id="CHEBI:57925"/>
        <dbReference type="EC" id="3.1.2.12"/>
    </reaction>
</comment>
<organism evidence="10 11">
    <name type="scientific">Sphingopyxis macrogoltabida</name>
    <name type="common">Sphingomonas macrogoltabidus</name>
    <dbReference type="NCBI Taxonomy" id="33050"/>
    <lineage>
        <taxon>Bacteria</taxon>
        <taxon>Pseudomonadati</taxon>
        <taxon>Pseudomonadota</taxon>
        <taxon>Alphaproteobacteria</taxon>
        <taxon>Sphingomonadales</taxon>
        <taxon>Sphingomonadaceae</taxon>
        <taxon>Sphingopyxis</taxon>
    </lineage>
</organism>
<keyword evidence="4 8" id="KW-0378">Hydrolase</keyword>
<gene>
    <name evidence="10" type="ORF">ATM17_05545</name>
</gene>
<reference evidence="11" key="1">
    <citation type="submission" date="2015-11" db="EMBL/GenBank/DDBJ databases">
        <title>Complete genome sequence of a polyethylene-glycol degrader Sphingopyxis macrogoltabida 203N (NBRC 111659).</title>
        <authorList>
            <person name="Yoshiyuki O."/>
            <person name="Shouta N."/>
            <person name="Nagata Y."/>
            <person name="Numata M."/>
            <person name="Tsuchikane K."/>
            <person name="Hosoyama A."/>
            <person name="Yamazoe A."/>
            <person name="Tsuda M."/>
            <person name="Fujita N."/>
            <person name="Kawai F."/>
        </authorList>
    </citation>
    <scope>NUCLEOTIDE SEQUENCE [LARGE SCALE GENOMIC DNA]</scope>
    <source>
        <strain evidence="11">203N</strain>
    </source>
</reference>
<dbReference type="InterPro" id="IPR000801">
    <property type="entry name" value="Esterase-like"/>
</dbReference>
<evidence type="ECO:0000256" key="5">
    <source>
        <dbReference type="ARBA" id="ARBA00047590"/>
    </source>
</evidence>
<dbReference type="PANTHER" id="PTHR10061">
    <property type="entry name" value="S-FORMYLGLUTATHIONE HYDROLASE"/>
    <property type="match status" value="1"/>
</dbReference>
<dbReference type="SUPFAM" id="SSF53474">
    <property type="entry name" value="alpha/beta-Hydrolases"/>
    <property type="match status" value="1"/>
</dbReference>
<evidence type="ECO:0000256" key="4">
    <source>
        <dbReference type="ARBA" id="ARBA00022801"/>
    </source>
</evidence>
<protein>
    <recommendedName>
        <fullName evidence="2 6">S-formylglutathione hydrolase</fullName>
        <ecNumber evidence="2 6">3.1.2.12</ecNumber>
    </recommendedName>
</protein>
<dbReference type="GO" id="GO:0005829">
    <property type="term" value="C:cytosol"/>
    <property type="evidence" value="ECO:0007669"/>
    <property type="project" value="TreeGrafter"/>
</dbReference>
<accession>A0AAC8YYM9</accession>
<evidence type="ECO:0000256" key="9">
    <source>
        <dbReference type="SAM" id="MobiDB-lite"/>
    </source>
</evidence>
<name>A0AAC8YYM9_SPHMC</name>
<keyword evidence="3 8" id="KW-0719">Serine esterase</keyword>
<evidence type="ECO:0000256" key="8">
    <source>
        <dbReference type="RuleBase" id="RU363068"/>
    </source>
</evidence>
<dbReference type="RefSeq" id="WP_054725612.1">
    <property type="nucleotide sequence ID" value="NZ_CP009429.1"/>
</dbReference>
<evidence type="ECO:0000313" key="11">
    <source>
        <dbReference type="Proteomes" id="UP000076088"/>
    </source>
</evidence>
<dbReference type="EMBL" id="CP013344">
    <property type="protein sequence ID" value="AMU88507.1"/>
    <property type="molecule type" value="Genomic_DNA"/>
</dbReference>
<dbReference type="Pfam" id="PF00756">
    <property type="entry name" value="Esterase"/>
    <property type="match status" value="1"/>
</dbReference>
<dbReference type="InterPro" id="IPR029058">
    <property type="entry name" value="AB_hydrolase_fold"/>
</dbReference>
<evidence type="ECO:0000256" key="6">
    <source>
        <dbReference type="NCBIfam" id="TIGR02821"/>
    </source>
</evidence>
<dbReference type="PANTHER" id="PTHR10061:SF0">
    <property type="entry name" value="S-FORMYLGLUTATHIONE HYDROLASE"/>
    <property type="match status" value="1"/>
</dbReference>
<reference evidence="10 11" key="2">
    <citation type="journal article" date="2016" name="Genome Announc.">
        <title>Complete Genome Sequence of Sphingopyxis macrogoltabida Strain 203N (NBRC 111659), a Polyethylene Glycol Degrader.</title>
        <authorList>
            <person name="Ohtsubo Y."/>
            <person name="Nonoyama S."/>
            <person name="Nagata Y."/>
            <person name="Numata M."/>
            <person name="Tsuchikane K."/>
            <person name="Hosoyama A."/>
            <person name="Yamazoe A."/>
            <person name="Tsuda M."/>
            <person name="Fujita N."/>
            <person name="Kawai F."/>
        </authorList>
    </citation>
    <scope>NUCLEOTIDE SEQUENCE [LARGE SCALE GENOMIC DNA]</scope>
    <source>
        <strain evidence="10 11">203N</strain>
    </source>
</reference>
<dbReference type="GO" id="GO:0046294">
    <property type="term" value="P:formaldehyde catabolic process"/>
    <property type="evidence" value="ECO:0007669"/>
    <property type="project" value="InterPro"/>
</dbReference>
<feature type="active site" description="Charge relay system" evidence="7">
    <location>
        <position position="235"/>
    </location>
</feature>
<dbReference type="EC" id="3.1.2.12" evidence="2 6"/>
<evidence type="ECO:0000256" key="7">
    <source>
        <dbReference type="PIRSR" id="PIRSR614186-1"/>
    </source>
</evidence>
<dbReference type="GO" id="GO:0018738">
    <property type="term" value="F:S-formylglutathione hydrolase activity"/>
    <property type="evidence" value="ECO:0007669"/>
    <property type="project" value="UniProtKB-UniRule"/>
</dbReference>
<feature type="active site" description="Charge relay system" evidence="7">
    <location>
        <position position="268"/>
    </location>
</feature>
<dbReference type="Gene3D" id="3.40.50.1820">
    <property type="entry name" value="alpha/beta hydrolase"/>
    <property type="match status" value="1"/>
</dbReference>
<comment type="function">
    <text evidence="8">Serine hydrolase involved in the detoxification of formaldehyde.</text>
</comment>
<dbReference type="GO" id="GO:0052689">
    <property type="term" value="F:carboxylic ester hydrolase activity"/>
    <property type="evidence" value="ECO:0007669"/>
    <property type="project" value="UniProtKB-KW"/>
</dbReference>
<evidence type="ECO:0000256" key="3">
    <source>
        <dbReference type="ARBA" id="ARBA00022487"/>
    </source>
</evidence>
<proteinExistence type="inferred from homology"/>
<dbReference type="NCBIfam" id="TIGR02821">
    <property type="entry name" value="fghA_ester_D"/>
    <property type="match status" value="1"/>
</dbReference>
<dbReference type="AlphaFoldDB" id="A0AAC8YYM9"/>
<feature type="active site" description="Charge relay system" evidence="7">
    <location>
        <position position="159"/>
    </location>
</feature>
<evidence type="ECO:0000256" key="2">
    <source>
        <dbReference type="ARBA" id="ARBA00012479"/>
    </source>
</evidence>
<dbReference type="InterPro" id="IPR014186">
    <property type="entry name" value="S-formylglutathione_hydrol"/>
</dbReference>
<comment type="similarity">
    <text evidence="1 8">Belongs to the esterase D family.</text>
</comment>
<evidence type="ECO:0000313" key="10">
    <source>
        <dbReference type="EMBL" id="AMU88507.1"/>
    </source>
</evidence>
<evidence type="ECO:0000256" key="1">
    <source>
        <dbReference type="ARBA" id="ARBA00005622"/>
    </source>
</evidence>